<gene>
    <name evidence="1" type="ORF">TorRG33x02_156040</name>
</gene>
<comment type="caution">
    <text evidence="1">The sequence shown here is derived from an EMBL/GenBank/DDBJ whole genome shotgun (WGS) entry which is preliminary data.</text>
</comment>
<dbReference type="Proteomes" id="UP000237000">
    <property type="component" value="Unassembled WGS sequence"/>
</dbReference>
<organism evidence="1 2">
    <name type="scientific">Trema orientale</name>
    <name type="common">Charcoal tree</name>
    <name type="synonym">Celtis orientalis</name>
    <dbReference type="NCBI Taxonomy" id="63057"/>
    <lineage>
        <taxon>Eukaryota</taxon>
        <taxon>Viridiplantae</taxon>
        <taxon>Streptophyta</taxon>
        <taxon>Embryophyta</taxon>
        <taxon>Tracheophyta</taxon>
        <taxon>Spermatophyta</taxon>
        <taxon>Magnoliopsida</taxon>
        <taxon>eudicotyledons</taxon>
        <taxon>Gunneridae</taxon>
        <taxon>Pentapetalae</taxon>
        <taxon>rosids</taxon>
        <taxon>fabids</taxon>
        <taxon>Rosales</taxon>
        <taxon>Cannabaceae</taxon>
        <taxon>Trema</taxon>
    </lineage>
</organism>
<sequence>MKLKVSRVKVLNKENSEASNMPKATMLVSSTVPVLPLPESSSEFASTVQADEQAKRKRKNISIKSYSKKQRVNALEGFKKDA</sequence>
<protein>
    <submittedName>
        <fullName evidence="1">Uncharacterized protein</fullName>
    </submittedName>
</protein>
<dbReference type="EMBL" id="JXTC01000104">
    <property type="protein sequence ID" value="PON88539.1"/>
    <property type="molecule type" value="Genomic_DNA"/>
</dbReference>
<evidence type="ECO:0000313" key="1">
    <source>
        <dbReference type="EMBL" id="PON88539.1"/>
    </source>
</evidence>
<accession>A0A2P5ESL1</accession>
<dbReference type="InParanoid" id="A0A2P5ESL1"/>
<evidence type="ECO:0000313" key="2">
    <source>
        <dbReference type="Proteomes" id="UP000237000"/>
    </source>
</evidence>
<dbReference type="AlphaFoldDB" id="A0A2P5ESL1"/>
<name>A0A2P5ESL1_TREOI</name>
<proteinExistence type="predicted"/>
<keyword evidence="2" id="KW-1185">Reference proteome</keyword>
<dbReference type="OrthoDB" id="10429008at2759"/>
<reference evidence="2" key="1">
    <citation type="submission" date="2016-06" db="EMBL/GenBank/DDBJ databases">
        <title>Parallel loss of symbiosis genes in relatives of nitrogen-fixing non-legume Parasponia.</title>
        <authorList>
            <person name="Van Velzen R."/>
            <person name="Holmer R."/>
            <person name="Bu F."/>
            <person name="Rutten L."/>
            <person name="Van Zeijl A."/>
            <person name="Liu W."/>
            <person name="Santuari L."/>
            <person name="Cao Q."/>
            <person name="Sharma T."/>
            <person name="Shen D."/>
            <person name="Roswanjaya Y."/>
            <person name="Wardhani T."/>
            <person name="Kalhor M.S."/>
            <person name="Jansen J."/>
            <person name="Van den Hoogen J."/>
            <person name="Gungor B."/>
            <person name="Hartog M."/>
            <person name="Hontelez J."/>
            <person name="Verver J."/>
            <person name="Yang W.-C."/>
            <person name="Schijlen E."/>
            <person name="Repin R."/>
            <person name="Schilthuizen M."/>
            <person name="Schranz E."/>
            <person name="Heidstra R."/>
            <person name="Miyata K."/>
            <person name="Fedorova E."/>
            <person name="Kohlen W."/>
            <person name="Bisseling T."/>
            <person name="Smit S."/>
            <person name="Geurts R."/>
        </authorList>
    </citation>
    <scope>NUCLEOTIDE SEQUENCE [LARGE SCALE GENOMIC DNA]</scope>
    <source>
        <strain evidence="2">cv. RG33-2</strain>
    </source>
</reference>